<dbReference type="PROSITE" id="PS50879">
    <property type="entry name" value="RNASE_H_1"/>
    <property type="match status" value="1"/>
</dbReference>
<organism evidence="12 13">
    <name type="scientific">Pendulispora rubella</name>
    <dbReference type="NCBI Taxonomy" id="2741070"/>
    <lineage>
        <taxon>Bacteria</taxon>
        <taxon>Pseudomonadati</taxon>
        <taxon>Myxococcota</taxon>
        <taxon>Myxococcia</taxon>
        <taxon>Myxococcales</taxon>
        <taxon>Sorangiineae</taxon>
        <taxon>Pendulisporaceae</taxon>
        <taxon>Pendulispora</taxon>
    </lineage>
</organism>
<gene>
    <name evidence="12" type="ORF">LVJ94_45605</name>
</gene>
<keyword evidence="8" id="KW-0255">Endonuclease</keyword>
<dbReference type="InterPro" id="IPR036397">
    <property type="entry name" value="RNaseH_sf"/>
</dbReference>
<reference evidence="12" key="1">
    <citation type="submission" date="2021-12" db="EMBL/GenBank/DDBJ databases">
        <title>Discovery of the Pendulisporaceae a myxobacterial family with distinct sporulation behavior and unique specialized metabolism.</title>
        <authorList>
            <person name="Garcia R."/>
            <person name="Popoff A."/>
            <person name="Bader C.D."/>
            <person name="Loehr J."/>
            <person name="Walesch S."/>
            <person name="Walt C."/>
            <person name="Boldt J."/>
            <person name="Bunk B."/>
            <person name="Haeckl F.J.F.P.J."/>
            <person name="Gunesch A.P."/>
            <person name="Birkelbach J."/>
            <person name="Nuebel U."/>
            <person name="Pietschmann T."/>
            <person name="Bach T."/>
            <person name="Mueller R."/>
        </authorList>
    </citation>
    <scope>NUCLEOTIDE SEQUENCE</scope>
    <source>
        <strain evidence="12">MSr11367</strain>
    </source>
</reference>
<accession>A0ABZ2L2Z8</accession>
<dbReference type="SUPFAM" id="SSF53098">
    <property type="entry name" value="Ribonuclease H-like"/>
    <property type="match status" value="1"/>
</dbReference>
<evidence type="ECO:0000313" key="13">
    <source>
        <dbReference type="Proteomes" id="UP001374803"/>
    </source>
</evidence>
<keyword evidence="7" id="KW-0479">Metal-binding</keyword>
<evidence type="ECO:0000256" key="10">
    <source>
        <dbReference type="ARBA" id="ARBA00022842"/>
    </source>
</evidence>
<comment type="catalytic activity">
    <reaction evidence="1">
        <text>Endonucleolytic cleavage to 5'-phosphomonoester.</text>
        <dbReference type="EC" id="3.1.26.4"/>
    </reaction>
</comment>
<comment type="similarity">
    <text evidence="3">Belongs to the RNase H family.</text>
</comment>
<dbReference type="EMBL" id="CP089983">
    <property type="protein sequence ID" value="WXB04171.1"/>
    <property type="molecule type" value="Genomic_DNA"/>
</dbReference>
<evidence type="ECO:0000256" key="9">
    <source>
        <dbReference type="ARBA" id="ARBA00022801"/>
    </source>
</evidence>
<dbReference type="Gene3D" id="3.30.420.10">
    <property type="entry name" value="Ribonuclease H-like superfamily/Ribonuclease H"/>
    <property type="match status" value="1"/>
</dbReference>
<evidence type="ECO:0000256" key="7">
    <source>
        <dbReference type="ARBA" id="ARBA00022723"/>
    </source>
</evidence>
<keyword evidence="6" id="KW-0540">Nuclease</keyword>
<dbReference type="PANTHER" id="PTHR10642:SF26">
    <property type="entry name" value="RIBONUCLEASE H1"/>
    <property type="match status" value="1"/>
</dbReference>
<dbReference type="InterPro" id="IPR050092">
    <property type="entry name" value="RNase_H"/>
</dbReference>
<dbReference type="InterPro" id="IPR022892">
    <property type="entry name" value="RNaseHI"/>
</dbReference>
<evidence type="ECO:0000256" key="1">
    <source>
        <dbReference type="ARBA" id="ARBA00000077"/>
    </source>
</evidence>
<dbReference type="RefSeq" id="WP_394833807.1">
    <property type="nucleotide sequence ID" value="NZ_CP089929.1"/>
</dbReference>
<comment type="subunit">
    <text evidence="4">Monomer.</text>
</comment>
<name>A0ABZ2L2Z8_9BACT</name>
<evidence type="ECO:0000256" key="8">
    <source>
        <dbReference type="ARBA" id="ARBA00022759"/>
    </source>
</evidence>
<keyword evidence="9" id="KW-0378">Hydrolase</keyword>
<evidence type="ECO:0000256" key="4">
    <source>
        <dbReference type="ARBA" id="ARBA00011245"/>
    </source>
</evidence>
<evidence type="ECO:0000259" key="11">
    <source>
        <dbReference type="PROSITE" id="PS50879"/>
    </source>
</evidence>
<protein>
    <recommendedName>
        <fullName evidence="5">ribonuclease H</fullName>
        <ecNumber evidence="5">3.1.26.4</ecNumber>
    </recommendedName>
</protein>
<dbReference type="InterPro" id="IPR012337">
    <property type="entry name" value="RNaseH-like_sf"/>
</dbReference>
<keyword evidence="13" id="KW-1185">Reference proteome</keyword>
<dbReference type="Pfam" id="PF00075">
    <property type="entry name" value="RNase_H"/>
    <property type="match status" value="1"/>
</dbReference>
<sequence length="233" mass="24729">MPWVEASLRGQKVMARTKEDGAFDVREGRVEIRYKPSDARAYRASLGNLTRIPGAQLLPDDACVSGAYVPLRTPSAPSLKAAAPVAPATTGDGRAWIAYTDGACSGNPGPAGAGVVLITPDGKISESFESLGEGTNNVAELTAILRALEAVPRTASEVIIHTDSQYAIGVLTKGWRPKANQQLIADIKRTLAEHKNPRFVYVPGHAGVPLNERADQLAREAIRTGSTRPLPSL</sequence>
<dbReference type="InterPro" id="IPR002156">
    <property type="entry name" value="RNaseH_domain"/>
</dbReference>
<dbReference type="PANTHER" id="PTHR10642">
    <property type="entry name" value="RIBONUCLEASE H1"/>
    <property type="match status" value="1"/>
</dbReference>
<evidence type="ECO:0000256" key="5">
    <source>
        <dbReference type="ARBA" id="ARBA00012180"/>
    </source>
</evidence>
<feature type="domain" description="RNase H type-1" evidence="11">
    <location>
        <begin position="92"/>
        <end position="223"/>
    </location>
</feature>
<keyword evidence="10" id="KW-0460">Magnesium</keyword>
<comment type="cofactor">
    <cofactor evidence="2">
        <name>Mg(2+)</name>
        <dbReference type="ChEBI" id="CHEBI:18420"/>
    </cofactor>
</comment>
<evidence type="ECO:0000256" key="6">
    <source>
        <dbReference type="ARBA" id="ARBA00022722"/>
    </source>
</evidence>
<evidence type="ECO:0000313" key="12">
    <source>
        <dbReference type="EMBL" id="WXB04171.1"/>
    </source>
</evidence>
<dbReference type="CDD" id="cd09278">
    <property type="entry name" value="RNase_HI_prokaryote_like"/>
    <property type="match status" value="1"/>
</dbReference>
<evidence type="ECO:0000256" key="2">
    <source>
        <dbReference type="ARBA" id="ARBA00001946"/>
    </source>
</evidence>
<dbReference type="EC" id="3.1.26.4" evidence="5"/>
<evidence type="ECO:0000256" key="3">
    <source>
        <dbReference type="ARBA" id="ARBA00005300"/>
    </source>
</evidence>
<proteinExistence type="inferred from homology"/>
<dbReference type="Proteomes" id="UP001374803">
    <property type="component" value="Chromosome"/>
</dbReference>